<keyword evidence="10" id="KW-0735">Signal-anchor</keyword>
<name>A0ABW3W7W6_9RHOO</name>
<protein>
    <recommendedName>
        <fullName evidence="10">Protein TonB</fullName>
    </recommendedName>
</protein>
<dbReference type="PROSITE" id="PS52015">
    <property type="entry name" value="TONB_CTD"/>
    <property type="match status" value="1"/>
</dbReference>
<dbReference type="InterPro" id="IPR006260">
    <property type="entry name" value="TonB/TolA_C"/>
</dbReference>
<proteinExistence type="inferred from homology"/>
<dbReference type="NCBIfam" id="TIGR01352">
    <property type="entry name" value="tonB_Cterm"/>
    <property type="match status" value="1"/>
</dbReference>
<evidence type="ECO:0000256" key="3">
    <source>
        <dbReference type="ARBA" id="ARBA00022448"/>
    </source>
</evidence>
<dbReference type="PRINTS" id="PR01374">
    <property type="entry name" value="TONBPROTEIN"/>
</dbReference>
<comment type="caution">
    <text evidence="13">The sequence shown here is derived from an EMBL/GenBank/DDBJ whole genome shotgun (WGS) entry which is preliminary data.</text>
</comment>
<keyword evidence="6" id="KW-0812">Transmembrane</keyword>
<evidence type="ECO:0000256" key="11">
    <source>
        <dbReference type="SAM" id="MobiDB-lite"/>
    </source>
</evidence>
<keyword evidence="3 10" id="KW-0813">Transport</keyword>
<organism evidence="13 14">
    <name type="scientific">Thauera mechernichensis</name>
    <dbReference type="NCBI Taxonomy" id="82788"/>
    <lineage>
        <taxon>Bacteria</taxon>
        <taxon>Pseudomonadati</taxon>
        <taxon>Pseudomonadota</taxon>
        <taxon>Betaproteobacteria</taxon>
        <taxon>Rhodocyclales</taxon>
        <taxon>Zoogloeaceae</taxon>
        <taxon>Thauera</taxon>
    </lineage>
</organism>
<comment type="function">
    <text evidence="10">Interacts with outer membrane receptor proteins that carry out high-affinity binding and energy dependent uptake into the periplasmic space of specific substrates. It could act to transduce energy from the cytoplasmic membrane to specific energy-requiring processes in the outer membrane, resulting in the release into the periplasm of ligands bound by these outer membrane proteins.</text>
</comment>
<dbReference type="EMBL" id="JBHTMC010000001">
    <property type="protein sequence ID" value="MFD1262086.1"/>
    <property type="molecule type" value="Genomic_DNA"/>
</dbReference>
<keyword evidence="14" id="KW-1185">Reference proteome</keyword>
<dbReference type="InterPro" id="IPR037682">
    <property type="entry name" value="TonB_C"/>
</dbReference>
<comment type="subcellular location">
    <subcellularLocation>
        <location evidence="1 10">Cell inner membrane</location>
        <topology evidence="1 10">Single-pass membrane protein</topology>
        <orientation evidence="1 10">Periplasmic side</orientation>
    </subcellularLocation>
</comment>
<dbReference type="InterPro" id="IPR003538">
    <property type="entry name" value="TonB"/>
</dbReference>
<feature type="compositionally biased region" description="Pro residues" evidence="11">
    <location>
        <begin position="101"/>
        <end position="122"/>
    </location>
</feature>
<evidence type="ECO:0000259" key="12">
    <source>
        <dbReference type="PROSITE" id="PS52015"/>
    </source>
</evidence>
<evidence type="ECO:0000256" key="1">
    <source>
        <dbReference type="ARBA" id="ARBA00004383"/>
    </source>
</evidence>
<feature type="compositionally biased region" description="Pro residues" evidence="11">
    <location>
        <begin position="59"/>
        <end position="94"/>
    </location>
</feature>
<feature type="domain" description="TonB C-terminal" evidence="12">
    <location>
        <begin position="175"/>
        <end position="267"/>
    </location>
</feature>
<dbReference type="Pfam" id="PF03544">
    <property type="entry name" value="TonB_C"/>
    <property type="match status" value="1"/>
</dbReference>
<feature type="compositionally biased region" description="Low complexity" evidence="11">
    <location>
        <begin position="161"/>
        <end position="172"/>
    </location>
</feature>
<evidence type="ECO:0000256" key="2">
    <source>
        <dbReference type="ARBA" id="ARBA00006555"/>
    </source>
</evidence>
<feature type="compositionally biased region" description="Low complexity" evidence="11">
    <location>
        <begin position="126"/>
        <end position="135"/>
    </location>
</feature>
<evidence type="ECO:0000313" key="14">
    <source>
        <dbReference type="Proteomes" id="UP001597158"/>
    </source>
</evidence>
<evidence type="ECO:0000256" key="7">
    <source>
        <dbReference type="ARBA" id="ARBA00022927"/>
    </source>
</evidence>
<evidence type="ECO:0000256" key="8">
    <source>
        <dbReference type="ARBA" id="ARBA00022989"/>
    </source>
</evidence>
<dbReference type="InterPro" id="IPR051045">
    <property type="entry name" value="TonB-dependent_transducer"/>
</dbReference>
<keyword evidence="4 10" id="KW-1003">Cell membrane</keyword>
<dbReference type="Proteomes" id="UP001597158">
    <property type="component" value="Unassembled WGS sequence"/>
</dbReference>
<comment type="similarity">
    <text evidence="2 10">Belongs to the TonB family.</text>
</comment>
<keyword evidence="8" id="KW-1133">Transmembrane helix</keyword>
<sequence length="267" mass="27636">MGQRIQPTSVGAPGRLALATLITGLHLGGLAALAYLSQDPVIPPEVVPIQVSLIAGDPLPKPAAETPPAPAPAPEPVPAPEVLPVEPPPEPPKPVVREPEPPPPVVKKPPPPKPVVKRPPPQTVTESPTALSAPEEAPPAPPAPAQAAVAESQAPPPAPAAAPAAASAAAAPVTAARFDAAYLNNPPPAYPMASRRLREEGQVTLRVLVQPDGKASQVEIRTSSGSDRLDRAAREQVARWTFEPARQGGRKIESWVLVPVVFKLKGN</sequence>
<accession>A0ABW3W7W6</accession>
<evidence type="ECO:0000256" key="9">
    <source>
        <dbReference type="ARBA" id="ARBA00023136"/>
    </source>
</evidence>
<keyword evidence="7 10" id="KW-0653">Protein transport</keyword>
<evidence type="ECO:0000256" key="6">
    <source>
        <dbReference type="ARBA" id="ARBA00022692"/>
    </source>
</evidence>
<keyword evidence="5 10" id="KW-0997">Cell inner membrane</keyword>
<keyword evidence="9" id="KW-0472">Membrane</keyword>
<dbReference type="RefSeq" id="WP_277830291.1">
    <property type="nucleotide sequence ID" value="NZ_JARQZE010000001.1"/>
</dbReference>
<evidence type="ECO:0000256" key="10">
    <source>
        <dbReference type="RuleBase" id="RU362123"/>
    </source>
</evidence>
<evidence type="ECO:0000256" key="4">
    <source>
        <dbReference type="ARBA" id="ARBA00022475"/>
    </source>
</evidence>
<dbReference type="PANTHER" id="PTHR33446">
    <property type="entry name" value="PROTEIN TONB-RELATED"/>
    <property type="match status" value="1"/>
</dbReference>
<evidence type="ECO:0000313" key="13">
    <source>
        <dbReference type="EMBL" id="MFD1262086.1"/>
    </source>
</evidence>
<feature type="region of interest" description="Disordered" evidence="11">
    <location>
        <begin position="59"/>
        <end position="172"/>
    </location>
</feature>
<evidence type="ECO:0000256" key="5">
    <source>
        <dbReference type="ARBA" id="ARBA00022519"/>
    </source>
</evidence>
<dbReference type="Gene3D" id="3.30.1150.10">
    <property type="match status" value="1"/>
</dbReference>
<dbReference type="PANTHER" id="PTHR33446:SF2">
    <property type="entry name" value="PROTEIN TONB"/>
    <property type="match status" value="1"/>
</dbReference>
<dbReference type="SUPFAM" id="SSF74653">
    <property type="entry name" value="TolA/TonB C-terminal domain"/>
    <property type="match status" value="1"/>
</dbReference>
<gene>
    <name evidence="13" type="ORF">ACFQ4M_00730</name>
</gene>
<reference evidence="14" key="1">
    <citation type="journal article" date="2019" name="Int. J. Syst. Evol. Microbiol.">
        <title>The Global Catalogue of Microorganisms (GCM) 10K type strain sequencing project: providing services to taxonomists for standard genome sequencing and annotation.</title>
        <authorList>
            <consortium name="The Broad Institute Genomics Platform"/>
            <consortium name="The Broad Institute Genome Sequencing Center for Infectious Disease"/>
            <person name="Wu L."/>
            <person name="Ma J."/>
        </authorList>
    </citation>
    <scope>NUCLEOTIDE SEQUENCE [LARGE SCALE GENOMIC DNA]</scope>
    <source>
        <strain evidence="14">CCUG 48884</strain>
    </source>
</reference>